<gene>
    <name evidence="4" type="ORF">CB5_LOCUS6635</name>
</gene>
<protein>
    <recommendedName>
        <fullName evidence="5">Transposase-associated domain-containing protein</fullName>
    </recommendedName>
</protein>
<accession>A0A6V7NYK4</accession>
<evidence type="ECO:0000313" key="4">
    <source>
        <dbReference type="EMBL" id="CAD1823424.1"/>
    </source>
</evidence>
<evidence type="ECO:0000256" key="1">
    <source>
        <dbReference type="SAM" id="MobiDB-lite"/>
    </source>
</evidence>
<sequence>MGIDKSWMIIQDRSLIEYEMGVDAFLDYAFNQLGDVRRIRCPCTKCNNVIFKTRDEVKADLFFNGVTQSYTTWHHHGESSDESDTNELVDEDMSSDDGRGDINRMVEDMFAHKGNVETSEAGKESIGCEQSNIDAQNYFRLLEECEQDAYPGCKKYSKLKFLVTLLNLKCLNGWTDKSVTMLLEFLKDFLPADANIPKSYYEMKNIIKDLGLHYIKIDACKNDCVLYRKNLEDATKCPTCVGRGYREDNDGFFAVNTDRQLPTNAIDPYVLASQAQQVYYVEDINDPKWHFVIKTRPRDLYDIPTVESNEVGVQSSSIMEEIIQEAEIIGNSYGYMNTEDEDDGFELIRKDTEGITIDADELNIDLLNINDSSDE</sequence>
<proteinExistence type="predicted"/>
<feature type="compositionally biased region" description="Acidic residues" evidence="1">
    <location>
        <begin position="80"/>
        <end position="95"/>
    </location>
</feature>
<name>A0A6V7NYK4_ANACO</name>
<dbReference type="EMBL" id="LR862143">
    <property type="protein sequence ID" value="CAD1823424.1"/>
    <property type="molecule type" value="Genomic_DNA"/>
</dbReference>
<feature type="domain" description="DUF4216" evidence="2">
    <location>
        <begin position="242"/>
        <end position="292"/>
    </location>
</feature>
<dbReference type="PANTHER" id="PTHR10775:SF185">
    <property type="entry name" value="OS08G0208400 PROTEIN"/>
    <property type="match status" value="1"/>
</dbReference>
<reference evidence="4" key="1">
    <citation type="submission" date="2020-07" db="EMBL/GenBank/DDBJ databases">
        <authorList>
            <person name="Lin J."/>
        </authorList>
    </citation>
    <scope>NUCLEOTIDE SEQUENCE</scope>
</reference>
<dbReference type="AlphaFoldDB" id="A0A6V7NYK4"/>
<organism evidence="4">
    <name type="scientific">Ananas comosus var. bracteatus</name>
    <name type="common">red pineapple</name>
    <dbReference type="NCBI Taxonomy" id="296719"/>
    <lineage>
        <taxon>Eukaryota</taxon>
        <taxon>Viridiplantae</taxon>
        <taxon>Streptophyta</taxon>
        <taxon>Embryophyta</taxon>
        <taxon>Tracheophyta</taxon>
        <taxon>Spermatophyta</taxon>
        <taxon>Magnoliopsida</taxon>
        <taxon>Liliopsida</taxon>
        <taxon>Poales</taxon>
        <taxon>Bromeliaceae</taxon>
        <taxon>Bromelioideae</taxon>
        <taxon>Ananas</taxon>
    </lineage>
</organism>
<evidence type="ECO:0000259" key="3">
    <source>
        <dbReference type="Pfam" id="PF13963"/>
    </source>
</evidence>
<evidence type="ECO:0008006" key="5">
    <source>
        <dbReference type="Google" id="ProtNLM"/>
    </source>
</evidence>
<dbReference type="InterPro" id="IPR029480">
    <property type="entry name" value="Transpos_assoc"/>
</dbReference>
<feature type="domain" description="Transposase-associated" evidence="3">
    <location>
        <begin position="5"/>
        <end position="78"/>
    </location>
</feature>
<evidence type="ECO:0000259" key="2">
    <source>
        <dbReference type="Pfam" id="PF13952"/>
    </source>
</evidence>
<feature type="region of interest" description="Disordered" evidence="1">
    <location>
        <begin position="74"/>
        <end position="97"/>
    </location>
</feature>
<dbReference type="PANTHER" id="PTHR10775">
    <property type="entry name" value="OS08G0208400 PROTEIN"/>
    <property type="match status" value="1"/>
</dbReference>
<dbReference type="InterPro" id="IPR025312">
    <property type="entry name" value="DUF4216"/>
</dbReference>
<dbReference type="Pfam" id="PF13952">
    <property type="entry name" value="DUF4216"/>
    <property type="match status" value="1"/>
</dbReference>
<dbReference type="Pfam" id="PF13963">
    <property type="entry name" value="Transpos_assoc"/>
    <property type="match status" value="1"/>
</dbReference>